<reference evidence="2 3" key="1">
    <citation type="submission" date="2019-04" db="EMBL/GenBank/DDBJ databases">
        <authorList>
            <person name="Li Y."/>
            <person name="Wang J."/>
        </authorList>
    </citation>
    <scope>NUCLEOTIDE SEQUENCE [LARGE SCALE GENOMIC DNA]</scope>
    <source>
        <strain evidence="2 3">DSM 14668</strain>
    </source>
</reference>
<dbReference type="Proteomes" id="UP000309215">
    <property type="component" value="Unassembled WGS sequence"/>
</dbReference>
<accession>A0A4U1JEG9</accession>
<sequence>MKRATNVRGIEAAAAKRGPRLQPVPGPAPRPALFTAEVHKVREDGVMLGIGAKVVPAKLDPSVHPTVVEGACARHERVLVEEQEGGGLLVIGALRTQPTPGVDAAESYTIKAKRISLDAGEELSLSAQTAAVVLRAIGEVETYAERILSRAEGVHKIVGRMLRLN</sequence>
<dbReference type="OrthoDB" id="5512854at2"/>
<evidence type="ECO:0000256" key="1">
    <source>
        <dbReference type="SAM" id="MobiDB-lite"/>
    </source>
</evidence>
<protein>
    <submittedName>
        <fullName evidence="2">Uncharacterized protein</fullName>
    </submittedName>
</protein>
<proteinExistence type="predicted"/>
<dbReference type="AlphaFoldDB" id="A0A4U1JEG9"/>
<evidence type="ECO:0000313" key="3">
    <source>
        <dbReference type="Proteomes" id="UP000309215"/>
    </source>
</evidence>
<comment type="caution">
    <text evidence="2">The sequence shown here is derived from an EMBL/GenBank/DDBJ whole genome shotgun (WGS) entry which is preliminary data.</text>
</comment>
<gene>
    <name evidence="2" type="ORF">E8A74_12135</name>
</gene>
<organism evidence="2 3">
    <name type="scientific">Polyangium fumosum</name>
    <dbReference type="NCBI Taxonomy" id="889272"/>
    <lineage>
        <taxon>Bacteria</taxon>
        <taxon>Pseudomonadati</taxon>
        <taxon>Myxococcota</taxon>
        <taxon>Polyangia</taxon>
        <taxon>Polyangiales</taxon>
        <taxon>Polyangiaceae</taxon>
        <taxon>Polyangium</taxon>
    </lineage>
</organism>
<feature type="region of interest" description="Disordered" evidence="1">
    <location>
        <begin position="1"/>
        <end position="27"/>
    </location>
</feature>
<dbReference type="RefSeq" id="WP_136929140.1">
    <property type="nucleotide sequence ID" value="NZ_SSMQ01000010.1"/>
</dbReference>
<dbReference type="EMBL" id="SSMQ01000010">
    <property type="protein sequence ID" value="TKD09467.1"/>
    <property type="molecule type" value="Genomic_DNA"/>
</dbReference>
<name>A0A4U1JEG9_9BACT</name>
<keyword evidence="3" id="KW-1185">Reference proteome</keyword>
<evidence type="ECO:0000313" key="2">
    <source>
        <dbReference type="EMBL" id="TKD09467.1"/>
    </source>
</evidence>